<feature type="transmembrane region" description="Helical" evidence="1">
    <location>
        <begin position="181"/>
        <end position="200"/>
    </location>
</feature>
<feature type="transmembrane region" description="Helical" evidence="1">
    <location>
        <begin position="150"/>
        <end position="174"/>
    </location>
</feature>
<feature type="transmembrane region" description="Helical" evidence="1">
    <location>
        <begin position="18"/>
        <end position="43"/>
    </location>
</feature>
<dbReference type="PANTHER" id="PTHR37305">
    <property type="entry name" value="INTEGRAL MEMBRANE PROTEIN-RELATED"/>
    <property type="match status" value="1"/>
</dbReference>
<organism evidence="2 3">
    <name type="scientific">Shiella aurantiaca</name>
    <dbReference type="NCBI Taxonomy" id="3058365"/>
    <lineage>
        <taxon>Bacteria</taxon>
        <taxon>Pseudomonadati</taxon>
        <taxon>Bacteroidota</taxon>
        <taxon>Cytophagia</taxon>
        <taxon>Cytophagales</taxon>
        <taxon>Shiellaceae</taxon>
        <taxon>Shiella</taxon>
    </lineage>
</organism>
<evidence type="ECO:0000313" key="2">
    <source>
        <dbReference type="EMBL" id="MDN4166988.1"/>
    </source>
</evidence>
<reference evidence="2" key="1">
    <citation type="submission" date="2023-06" db="EMBL/GenBank/DDBJ databases">
        <title>Cytophagales bacterium Strain LB-30, isolated from soil.</title>
        <authorList>
            <person name="Liu B."/>
        </authorList>
    </citation>
    <scope>NUCLEOTIDE SEQUENCE</scope>
    <source>
        <strain evidence="2">LB-30</strain>
    </source>
</reference>
<evidence type="ECO:0000313" key="3">
    <source>
        <dbReference type="Proteomes" id="UP001168552"/>
    </source>
</evidence>
<evidence type="ECO:0000256" key="1">
    <source>
        <dbReference type="SAM" id="Phobius"/>
    </source>
</evidence>
<keyword evidence="1" id="KW-1133">Transmembrane helix</keyword>
<accession>A0ABT8F9D3</accession>
<keyword evidence="1" id="KW-0472">Membrane</keyword>
<gene>
    <name evidence="2" type="ORF">QWY31_15865</name>
</gene>
<dbReference type="Pfam" id="PF12730">
    <property type="entry name" value="ABC2_membrane_4"/>
    <property type="match status" value="1"/>
</dbReference>
<dbReference type="PANTHER" id="PTHR37305:SF1">
    <property type="entry name" value="MEMBRANE PROTEIN"/>
    <property type="match status" value="1"/>
</dbReference>
<dbReference type="Proteomes" id="UP001168552">
    <property type="component" value="Unassembled WGS sequence"/>
</dbReference>
<comment type="caution">
    <text evidence="2">The sequence shown here is derived from an EMBL/GenBank/DDBJ whole genome shotgun (WGS) entry which is preliminary data.</text>
</comment>
<keyword evidence="1" id="KW-0812">Transmembrane</keyword>
<feature type="transmembrane region" description="Helical" evidence="1">
    <location>
        <begin position="245"/>
        <end position="263"/>
    </location>
</feature>
<feature type="transmembrane region" description="Helical" evidence="1">
    <location>
        <begin position="70"/>
        <end position="90"/>
    </location>
</feature>
<protein>
    <submittedName>
        <fullName evidence="2">ABC transporter permease</fullName>
    </submittedName>
</protein>
<keyword evidence="3" id="KW-1185">Reference proteome</keyword>
<dbReference type="EMBL" id="JAUHJS010000010">
    <property type="protein sequence ID" value="MDN4166988.1"/>
    <property type="molecule type" value="Genomic_DNA"/>
</dbReference>
<dbReference type="RefSeq" id="WP_320005526.1">
    <property type="nucleotide sequence ID" value="NZ_JAUHJS010000010.1"/>
</dbReference>
<feature type="transmembrane region" description="Helical" evidence="1">
    <location>
        <begin position="111"/>
        <end position="144"/>
    </location>
</feature>
<name>A0ABT8F9D3_9BACT</name>
<sequence>MINLLTIEWLKLKNYKGFWILTGLYYVSLLFVCTGVMGFLYWLETKGANFQGITPTIIPFYEFPDIWHNLTYLASFIKIFLAFLVIISITNEYSYRTIRQNIIDGMDKKGFLFSKISLIATFSVVNTLFIAVVGLIMGLIFSTVHDLGSILYYAEFLLAHALELFTFLMFAFLIGLLVKKAGFAIVLIGLYSLIIEPIISVAWTDAIGTAVVPFLPITAMNHLIRVPFQRYIFMEIQDYIAWKDLLIVIGWAITFTYLSYLTLKKRDL</sequence>
<proteinExistence type="predicted"/>